<dbReference type="Gene3D" id="1.25.40.10">
    <property type="entry name" value="Tetratricopeptide repeat domain"/>
    <property type="match status" value="1"/>
</dbReference>
<gene>
    <name evidence="1" type="ORF">GALL_311000</name>
</gene>
<accession>A0A1J5QU93</accession>
<sequence length="429" mass="46768">MDDEVTAEAYDRQAAAFLAQGRQAEATGALCAAMALRDGSALAFYNLGTAYLQANRLAEAEAWYRRALAADADLVAANQNLAVVLERLGRLDEAAPFRARALARHWLQVEEAGPEAPRVLILAASGLGNVPLDALLPRGRTTRLVWFLEYAPDAGESLPPYDLVFNAIGDADLAGPAAATLAAFLARNTRPLLNRPARVALTRRHAMPELLGDIPDLVVPPVLRWRAGPEGAAALTAVLAARQDMPPPWLLRPIGSHGGIGLVRCDDAAALAALALRSGEDYYLTAFHDYRGPDGFFRKYRLIFVDGVPYPYHLAISPQWLVHYGSAGMRGEAWKRAEEERFLADPGAVLGKRAMTAITQVARRLDLEFAGIDCALLPDGRVLLFEANATMNVHLNDPPDLFAYKHRFVPRIFAAFTAMLERRLIPANH</sequence>
<reference evidence="1" key="1">
    <citation type="submission" date="2016-10" db="EMBL/GenBank/DDBJ databases">
        <title>Sequence of Gallionella enrichment culture.</title>
        <authorList>
            <person name="Poehlein A."/>
            <person name="Muehling M."/>
            <person name="Daniel R."/>
        </authorList>
    </citation>
    <scope>NUCLEOTIDE SEQUENCE</scope>
</reference>
<name>A0A1J5QU93_9ZZZZ</name>
<comment type="caution">
    <text evidence="1">The sequence shown here is derived from an EMBL/GenBank/DDBJ whole genome shotgun (WGS) entry which is preliminary data.</text>
</comment>
<dbReference type="InterPro" id="IPR011990">
    <property type="entry name" value="TPR-like_helical_dom_sf"/>
</dbReference>
<proteinExistence type="predicted"/>
<dbReference type="Pfam" id="PF13181">
    <property type="entry name" value="TPR_8"/>
    <property type="match status" value="1"/>
</dbReference>
<evidence type="ECO:0000313" key="1">
    <source>
        <dbReference type="EMBL" id="OIQ87040.1"/>
    </source>
</evidence>
<protein>
    <submittedName>
        <fullName evidence="1">Uncharacterized protein</fullName>
    </submittedName>
</protein>
<dbReference type="SUPFAM" id="SSF48452">
    <property type="entry name" value="TPR-like"/>
    <property type="match status" value="1"/>
</dbReference>
<dbReference type="SMART" id="SM00028">
    <property type="entry name" value="TPR"/>
    <property type="match status" value="2"/>
</dbReference>
<dbReference type="PROSITE" id="PS50005">
    <property type="entry name" value="TPR"/>
    <property type="match status" value="1"/>
</dbReference>
<dbReference type="AlphaFoldDB" id="A0A1J5QU93"/>
<dbReference type="InterPro" id="IPR019734">
    <property type="entry name" value="TPR_rpt"/>
</dbReference>
<dbReference type="EMBL" id="MLJW01000444">
    <property type="protein sequence ID" value="OIQ87040.1"/>
    <property type="molecule type" value="Genomic_DNA"/>
</dbReference>
<organism evidence="1">
    <name type="scientific">mine drainage metagenome</name>
    <dbReference type="NCBI Taxonomy" id="410659"/>
    <lineage>
        <taxon>unclassified sequences</taxon>
        <taxon>metagenomes</taxon>
        <taxon>ecological metagenomes</taxon>
    </lineage>
</organism>
<dbReference type="SUPFAM" id="SSF56059">
    <property type="entry name" value="Glutathione synthetase ATP-binding domain-like"/>
    <property type="match status" value="1"/>
</dbReference>